<dbReference type="AlphaFoldDB" id="A0A8S9MHZ0"/>
<dbReference type="EMBL" id="QGKW02000007">
    <property type="protein sequence ID" value="KAF2617848.1"/>
    <property type="molecule type" value="Genomic_DNA"/>
</dbReference>
<organism evidence="3 4">
    <name type="scientific">Brassica cretica</name>
    <name type="common">Mustard</name>
    <dbReference type="NCBI Taxonomy" id="69181"/>
    <lineage>
        <taxon>Eukaryota</taxon>
        <taxon>Viridiplantae</taxon>
        <taxon>Streptophyta</taxon>
        <taxon>Embryophyta</taxon>
        <taxon>Tracheophyta</taxon>
        <taxon>Spermatophyta</taxon>
        <taxon>Magnoliopsida</taxon>
        <taxon>eudicotyledons</taxon>
        <taxon>Gunneridae</taxon>
        <taxon>Pentapetalae</taxon>
        <taxon>rosids</taxon>
        <taxon>malvids</taxon>
        <taxon>Brassicales</taxon>
        <taxon>Brassicaceae</taxon>
        <taxon>Brassiceae</taxon>
        <taxon>Brassica</taxon>
    </lineage>
</organism>
<keyword evidence="1" id="KW-0689">Ribosomal protein</keyword>
<evidence type="ECO:0000313" key="4">
    <source>
        <dbReference type="Proteomes" id="UP000712281"/>
    </source>
</evidence>
<evidence type="ECO:0000256" key="1">
    <source>
        <dbReference type="RuleBase" id="RU367042"/>
    </source>
</evidence>
<dbReference type="GO" id="GO:0003723">
    <property type="term" value="F:RNA binding"/>
    <property type="evidence" value="ECO:0007669"/>
    <property type="project" value="UniProtKB-UniRule"/>
</dbReference>
<dbReference type="GO" id="GO:0022625">
    <property type="term" value="C:cytosolic large ribosomal subunit"/>
    <property type="evidence" value="ECO:0007669"/>
    <property type="project" value="UniProtKB-UniRule"/>
</dbReference>
<dbReference type="InterPro" id="IPR029064">
    <property type="entry name" value="Ribosomal_eL30-like_sf"/>
</dbReference>
<name>A0A8S9MHZ0_BRACR</name>
<comment type="similarity">
    <text evidence="1">Belongs to the eukaryotic ribosomal protein eL8 family.</text>
</comment>
<dbReference type="InterPro" id="IPR001921">
    <property type="entry name" value="Ribosomal_eL8_euk"/>
</dbReference>
<dbReference type="Proteomes" id="UP000712281">
    <property type="component" value="Unassembled WGS sequence"/>
</dbReference>
<feature type="compositionally biased region" description="Basic residues" evidence="2">
    <location>
        <begin position="152"/>
        <end position="162"/>
    </location>
</feature>
<dbReference type="Gene3D" id="3.30.1330.30">
    <property type="match status" value="1"/>
</dbReference>
<reference evidence="3" key="1">
    <citation type="submission" date="2019-12" db="EMBL/GenBank/DDBJ databases">
        <title>Genome sequencing and annotation of Brassica cretica.</title>
        <authorList>
            <person name="Studholme D.J."/>
            <person name="Sarris P.F."/>
        </authorList>
    </citation>
    <scope>NUCLEOTIDE SEQUENCE</scope>
    <source>
        <strain evidence="3">PFS-001/15</strain>
        <tissue evidence="3">Leaf</tissue>
    </source>
</reference>
<proteinExistence type="inferred from homology"/>
<evidence type="ECO:0000256" key="2">
    <source>
        <dbReference type="SAM" id="MobiDB-lite"/>
    </source>
</evidence>
<protein>
    <recommendedName>
        <fullName evidence="1">60S ribosomal protein L7a</fullName>
    </recommendedName>
</protein>
<evidence type="ECO:0000313" key="3">
    <source>
        <dbReference type="EMBL" id="KAF2617848.1"/>
    </source>
</evidence>
<comment type="caution">
    <text evidence="3">The sequence shown here is derived from an EMBL/GenBank/DDBJ whole genome shotgun (WGS) entry which is preliminary data.</text>
</comment>
<keyword evidence="1" id="KW-0687">Ribonucleoprotein</keyword>
<comment type="function">
    <text evidence="1">Component of the ribosome.</text>
</comment>
<accession>A0A8S9MHZ0</accession>
<dbReference type="PRINTS" id="PR00882">
    <property type="entry name" value="RIBOSOMALL7A"/>
</dbReference>
<sequence length="244" mass="27546">MENAHCQSRPLKEAEEAVASGRHRLSKFSAVFGHKVLIHPIVISCISLILKFLHPVAPKKGVKVATKKKPEKVTNHLFERRPKQFGVGGALPPKKYLTGYIKWPKSIRLQRQKRILKQRLKVPPELNQFSTKTLDKNLGMMSTGRSGEAPKKGVKVATKKKPEKVTNHLFERRPKQFGVGGALPPKKISHWIYKMAKVHPPPEAEAYDEYRKKWGGGIMGLKSQAKTKAKEMVLAKEAAQRFTH</sequence>
<gene>
    <name evidence="3" type="ORF">F2Q68_00040360</name>
</gene>
<feature type="region of interest" description="Disordered" evidence="2">
    <location>
        <begin position="137"/>
        <end position="162"/>
    </location>
</feature>